<sequence length="66" mass="7551">MSTGPFVMGTGRPDRRPAVEPEDRRGRTGNRRSFRSGQDPAIVQRHLHCLRSLDLSSSLEMKCKRR</sequence>
<keyword evidence="3" id="KW-1185">Reference proteome</keyword>
<reference evidence="2" key="1">
    <citation type="submission" date="2022-06" db="EMBL/GenBank/DDBJ databases">
        <title>Uncovering the hologenomic basis of an extraordinary plant invasion.</title>
        <authorList>
            <person name="Bieker V.C."/>
            <person name="Martin M.D."/>
            <person name="Gilbert T."/>
            <person name="Hodgins K."/>
            <person name="Battlay P."/>
            <person name="Petersen B."/>
            <person name="Wilson J."/>
        </authorList>
    </citation>
    <scope>NUCLEOTIDE SEQUENCE</scope>
    <source>
        <strain evidence="2">AA19_3_7</strain>
        <tissue evidence="2">Leaf</tissue>
    </source>
</reference>
<evidence type="ECO:0000313" key="2">
    <source>
        <dbReference type="EMBL" id="KAI7736608.1"/>
    </source>
</evidence>
<protein>
    <submittedName>
        <fullName evidence="2">Uncharacterized protein</fullName>
    </submittedName>
</protein>
<dbReference type="EMBL" id="JAMZMK010009233">
    <property type="protein sequence ID" value="KAI7736608.1"/>
    <property type="molecule type" value="Genomic_DNA"/>
</dbReference>
<evidence type="ECO:0000313" key="3">
    <source>
        <dbReference type="Proteomes" id="UP001206925"/>
    </source>
</evidence>
<feature type="region of interest" description="Disordered" evidence="1">
    <location>
        <begin position="1"/>
        <end position="41"/>
    </location>
</feature>
<comment type="caution">
    <text evidence="2">The sequence shown here is derived from an EMBL/GenBank/DDBJ whole genome shotgun (WGS) entry which is preliminary data.</text>
</comment>
<name>A0AAD5C790_AMBAR</name>
<dbReference type="Proteomes" id="UP001206925">
    <property type="component" value="Unassembled WGS sequence"/>
</dbReference>
<proteinExistence type="predicted"/>
<dbReference type="AlphaFoldDB" id="A0AAD5C790"/>
<organism evidence="2 3">
    <name type="scientific">Ambrosia artemisiifolia</name>
    <name type="common">Common ragweed</name>
    <dbReference type="NCBI Taxonomy" id="4212"/>
    <lineage>
        <taxon>Eukaryota</taxon>
        <taxon>Viridiplantae</taxon>
        <taxon>Streptophyta</taxon>
        <taxon>Embryophyta</taxon>
        <taxon>Tracheophyta</taxon>
        <taxon>Spermatophyta</taxon>
        <taxon>Magnoliopsida</taxon>
        <taxon>eudicotyledons</taxon>
        <taxon>Gunneridae</taxon>
        <taxon>Pentapetalae</taxon>
        <taxon>asterids</taxon>
        <taxon>campanulids</taxon>
        <taxon>Asterales</taxon>
        <taxon>Asteraceae</taxon>
        <taxon>Asteroideae</taxon>
        <taxon>Heliantheae alliance</taxon>
        <taxon>Heliantheae</taxon>
        <taxon>Ambrosia</taxon>
    </lineage>
</organism>
<evidence type="ECO:0000256" key="1">
    <source>
        <dbReference type="SAM" id="MobiDB-lite"/>
    </source>
</evidence>
<feature type="compositionally biased region" description="Basic and acidic residues" evidence="1">
    <location>
        <begin position="12"/>
        <end position="26"/>
    </location>
</feature>
<accession>A0AAD5C790</accession>
<gene>
    <name evidence="2" type="ORF">M8C21_033675</name>
</gene>